<proteinExistence type="predicted"/>
<dbReference type="RefSeq" id="WP_012164505.1">
    <property type="nucleotide sequence ID" value="NC_009925.1"/>
</dbReference>
<evidence type="ECO:0000313" key="3">
    <source>
        <dbReference type="Proteomes" id="UP000000268"/>
    </source>
</evidence>
<dbReference type="EMBL" id="CP000828">
    <property type="protein sequence ID" value="ABW29166.1"/>
    <property type="molecule type" value="Genomic_DNA"/>
</dbReference>
<feature type="transmembrane region" description="Helical" evidence="1">
    <location>
        <begin position="110"/>
        <end position="133"/>
    </location>
</feature>
<dbReference type="OrthoDB" id="7584869at2"/>
<sequence>MSEIQPGDPASRRKLVVGASLFLLAMLLCQSVVQWFTEWLAEDPERVREYFAYIVGAIAFVFSPLFVFGYYAWQIGVKVIRAKRFPPPGMKVIKDTVVVKGRQAVSRGRALQVCGVILWGTAIAFPIACWRILGNVLSDMP</sequence>
<dbReference type="eggNOG" id="ENOG502ZQP3">
    <property type="taxonomic scope" value="Bacteria"/>
</dbReference>
<accession>B0CBP8</accession>
<organism evidence="2 3">
    <name type="scientific">Acaryochloris marina (strain MBIC 11017)</name>
    <dbReference type="NCBI Taxonomy" id="329726"/>
    <lineage>
        <taxon>Bacteria</taxon>
        <taxon>Bacillati</taxon>
        <taxon>Cyanobacteriota</taxon>
        <taxon>Cyanophyceae</taxon>
        <taxon>Acaryochloridales</taxon>
        <taxon>Acaryochloridaceae</taxon>
        <taxon>Acaryochloris</taxon>
    </lineage>
</organism>
<keyword evidence="1" id="KW-0472">Membrane</keyword>
<dbReference type="HOGENOM" id="CLU_1821126_0_0_3"/>
<reference evidence="2 3" key="1">
    <citation type="journal article" date="2008" name="Proc. Natl. Acad. Sci. U.S.A.">
        <title>Niche adaptation and genome expansion in the chlorophyll d-producing cyanobacterium Acaryochloris marina.</title>
        <authorList>
            <person name="Swingley W.D."/>
            <person name="Chen M."/>
            <person name="Cheung P.C."/>
            <person name="Conrad A.L."/>
            <person name="Dejesa L.C."/>
            <person name="Hao J."/>
            <person name="Honchak B.M."/>
            <person name="Karbach L.E."/>
            <person name="Kurdoglu A."/>
            <person name="Lahiri S."/>
            <person name="Mastrian S.D."/>
            <person name="Miyashita H."/>
            <person name="Page L."/>
            <person name="Ramakrishna P."/>
            <person name="Satoh S."/>
            <person name="Sattley W.M."/>
            <person name="Shimada Y."/>
            <person name="Taylor H.L."/>
            <person name="Tomo T."/>
            <person name="Tsuchiya T."/>
            <person name="Wang Z.T."/>
            <person name="Raymond J."/>
            <person name="Mimuro M."/>
            <person name="Blankenship R.E."/>
            <person name="Touchman J.W."/>
        </authorList>
    </citation>
    <scope>NUCLEOTIDE SEQUENCE [LARGE SCALE GENOMIC DNA]</scope>
    <source>
        <strain evidence="3">MBIC 11017</strain>
    </source>
</reference>
<keyword evidence="3" id="KW-1185">Reference proteome</keyword>
<evidence type="ECO:0000256" key="1">
    <source>
        <dbReference type="SAM" id="Phobius"/>
    </source>
</evidence>
<dbReference type="STRING" id="329726.AM1_4186"/>
<feature type="transmembrane region" description="Helical" evidence="1">
    <location>
        <begin position="50"/>
        <end position="73"/>
    </location>
</feature>
<keyword evidence="1" id="KW-1133">Transmembrane helix</keyword>
<evidence type="ECO:0000313" key="2">
    <source>
        <dbReference type="EMBL" id="ABW29166.1"/>
    </source>
</evidence>
<protein>
    <submittedName>
        <fullName evidence="2">Uncharacterized protein</fullName>
    </submittedName>
</protein>
<name>B0CBP8_ACAM1</name>
<dbReference type="Proteomes" id="UP000000268">
    <property type="component" value="Chromosome"/>
</dbReference>
<gene>
    <name evidence="2" type="ordered locus">AM1_4186</name>
</gene>
<dbReference type="AlphaFoldDB" id="B0CBP8"/>
<keyword evidence="1" id="KW-0812">Transmembrane</keyword>
<dbReference type="KEGG" id="amr:AM1_4186"/>